<dbReference type="InterPro" id="IPR014001">
    <property type="entry name" value="Helicase_ATP-bd"/>
</dbReference>
<dbReference type="InterPro" id="IPR027417">
    <property type="entry name" value="P-loop_NTPase"/>
</dbReference>
<dbReference type="PROSITE" id="PS51192">
    <property type="entry name" value="HELICASE_ATP_BIND_1"/>
    <property type="match status" value="1"/>
</dbReference>
<evidence type="ECO:0000256" key="2">
    <source>
        <dbReference type="ARBA" id="ARBA00022801"/>
    </source>
</evidence>
<dbReference type="STRING" id="174720.A0A0N5CEZ2"/>
<accession>A0A0N5CEZ2</accession>
<dbReference type="PANTHER" id="PTHR24031">
    <property type="entry name" value="RNA HELICASE"/>
    <property type="match status" value="1"/>
</dbReference>
<evidence type="ECO:0000313" key="8">
    <source>
        <dbReference type="Proteomes" id="UP000046392"/>
    </source>
</evidence>
<keyword evidence="5" id="KW-0347">Helicase</keyword>
<dbReference type="SMART" id="SM00490">
    <property type="entry name" value="HELICc"/>
    <property type="match status" value="1"/>
</dbReference>
<reference evidence="9" key="1">
    <citation type="submission" date="2017-02" db="UniProtKB">
        <authorList>
            <consortium name="WormBaseParasite"/>
        </authorList>
    </citation>
    <scope>IDENTIFICATION</scope>
</reference>
<comment type="similarity">
    <text evidence="5">Belongs to the DEAD box helicase family.</text>
</comment>
<dbReference type="WBParaSite" id="SPAL_0001643000.1">
    <property type="protein sequence ID" value="SPAL_0001643000.1"/>
    <property type="gene ID" value="SPAL_0001643000"/>
</dbReference>
<dbReference type="Pfam" id="PF00270">
    <property type="entry name" value="DEAD"/>
    <property type="match status" value="1"/>
</dbReference>
<evidence type="ECO:0000259" key="7">
    <source>
        <dbReference type="PROSITE" id="PS51194"/>
    </source>
</evidence>
<evidence type="ECO:0000256" key="3">
    <source>
        <dbReference type="ARBA" id="ARBA00022840"/>
    </source>
</evidence>
<keyword evidence="2 5" id="KW-0378">Hydrolase</keyword>
<proteinExistence type="inferred from homology"/>
<dbReference type="SMART" id="SM00487">
    <property type="entry name" value="DEXDc"/>
    <property type="match status" value="1"/>
</dbReference>
<evidence type="ECO:0000313" key="9">
    <source>
        <dbReference type="WBParaSite" id="SPAL_0001643000.1"/>
    </source>
</evidence>
<dbReference type="GO" id="GO:0005524">
    <property type="term" value="F:ATP binding"/>
    <property type="evidence" value="ECO:0007669"/>
    <property type="project" value="UniProtKB-UniRule"/>
</dbReference>
<keyword evidence="8" id="KW-1185">Reference proteome</keyword>
<dbReference type="InterPro" id="IPR011545">
    <property type="entry name" value="DEAD/DEAH_box_helicase_dom"/>
</dbReference>
<dbReference type="InterPro" id="IPR001650">
    <property type="entry name" value="Helicase_C-like"/>
</dbReference>
<protein>
    <recommendedName>
        <fullName evidence="5">ATP-dependent RNA helicase</fullName>
        <ecNumber evidence="5">3.6.4.13</ecNumber>
    </recommendedName>
</protein>
<comment type="catalytic activity">
    <reaction evidence="5">
        <text>ATP + H2O = ADP + phosphate + H(+)</text>
        <dbReference type="Rhea" id="RHEA:13065"/>
        <dbReference type="ChEBI" id="CHEBI:15377"/>
        <dbReference type="ChEBI" id="CHEBI:15378"/>
        <dbReference type="ChEBI" id="CHEBI:30616"/>
        <dbReference type="ChEBI" id="CHEBI:43474"/>
        <dbReference type="ChEBI" id="CHEBI:456216"/>
        <dbReference type="EC" id="3.6.4.13"/>
    </reaction>
</comment>
<dbReference type="Pfam" id="PF00271">
    <property type="entry name" value="Helicase_C"/>
    <property type="match status" value="1"/>
</dbReference>
<keyword evidence="1 5" id="KW-0547">Nucleotide-binding</keyword>
<dbReference type="GO" id="GO:0003724">
    <property type="term" value="F:RNA helicase activity"/>
    <property type="evidence" value="ECO:0007669"/>
    <property type="project" value="UniProtKB-EC"/>
</dbReference>
<comment type="domain">
    <text evidence="5">The Q motif is unique to and characteristic of the DEAD box family of RNA helicases and controls ATP binding and hydrolysis.</text>
</comment>
<dbReference type="CDD" id="cd17956">
    <property type="entry name" value="DEADc_DDX51"/>
    <property type="match status" value="1"/>
</dbReference>
<feature type="domain" description="Helicase ATP-binding" evidence="6">
    <location>
        <begin position="111"/>
        <end position="307"/>
    </location>
</feature>
<dbReference type="EC" id="3.6.4.13" evidence="5"/>
<evidence type="ECO:0000256" key="4">
    <source>
        <dbReference type="ARBA" id="ARBA00022884"/>
    </source>
</evidence>
<comment type="function">
    <text evidence="5">RNA helicase.</text>
</comment>
<evidence type="ECO:0000256" key="5">
    <source>
        <dbReference type="RuleBase" id="RU365068"/>
    </source>
</evidence>
<organism evidence="8 9">
    <name type="scientific">Strongyloides papillosus</name>
    <name type="common">Intestinal threadworm</name>
    <dbReference type="NCBI Taxonomy" id="174720"/>
    <lineage>
        <taxon>Eukaryota</taxon>
        <taxon>Metazoa</taxon>
        <taxon>Ecdysozoa</taxon>
        <taxon>Nematoda</taxon>
        <taxon>Chromadorea</taxon>
        <taxon>Rhabditida</taxon>
        <taxon>Tylenchina</taxon>
        <taxon>Panagrolaimomorpha</taxon>
        <taxon>Strongyloidoidea</taxon>
        <taxon>Strongyloididae</taxon>
        <taxon>Strongyloides</taxon>
    </lineage>
</organism>
<dbReference type="PROSITE" id="PS51194">
    <property type="entry name" value="HELICASE_CTER"/>
    <property type="match status" value="1"/>
</dbReference>
<dbReference type="GO" id="GO:0016787">
    <property type="term" value="F:hydrolase activity"/>
    <property type="evidence" value="ECO:0007669"/>
    <property type="project" value="UniProtKB-KW"/>
</dbReference>
<feature type="domain" description="Helicase C-terminal" evidence="7">
    <location>
        <begin position="353"/>
        <end position="503"/>
    </location>
</feature>
<evidence type="ECO:0000256" key="1">
    <source>
        <dbReference type="ARBA" id="ARBA00022741"/>
    </source>
</evidence>
<keyword evidence="3 5" id="KW-0067">ATP-binding</keyword>
<dbReference type="Gene3D" id="3.40.50.300">
    <property type="entry name" value="P-loop containing nucleotide triphosphate hydrolases"/>
    <property type="match status" value="2"/>
</dbReference>
<sequence>MPKRIKNKVKGPSGNDFEPRSFVVEEVKEDPIDYKTVGTDEFVTLEKAHMTLSWIEEATTFTPEINKEVSLKLKLIKNLNEELFEKIKLNIKRYFPVQGAVLPDLLEESVVPPILPPRDIAISAPTGSGKTLCYVLPILNSLLYNGIHCIHALIIVPVNQLVEQIMGEFKKYSSENINIVGLSNIVDHKKERKLLFNNDSKICTANIIITTPQRFMEHLFDNDGKEFDLTRLRYLVIDEADRMSYTARLDWLDTIEQKCNMVTKKFTLEDLTNFGTNTYLQKILVSATLNKDVEMLHMWNLRYPRLFHAKSSNAQEQVTESCMKADQIENALYLPSGLENEHIICDSKNQPLLLYYYLSKHPEWKSVIVFCDENEKTNRLPELLKILCKDSTCAHQMNSQLRPNKRVSLINDFKEHKIRVLVCSDAMSRGIDIQDLDCVINYGRPLDERQFIHRAGRTARAGNKGFLLNVVTPDEHRIMKKYLSDAGLWSKINVVKVNPIAGNDQLKDIYEKALEKYRKNMQNKNK</sequence>
<evidence type="ECO:0000259" key="6">
    <source>
        <dbReference type="PROSITE" id="PS51192"/>
    </source>
</evidence>
<dbReference type="Proteomes" id="UP000046392">
    <property type="component" value="Unplaced"/>
</dbReference>
<dbReference type="GO" id="GO:0003723">
    <property type="term" value="F:RNA binding"/>
    <property type="evidence" value="ECO:0007669"/>
    <property type="project" value="UniProtKB-UniRule"/>
</dbReference>
<dbReference type="CDD" id="cd18787">
    <property type="entry name" value="SF2_C_DEAD"/>
    <property type="match status" value="1"/>
</dbReference>
<keyword evidence="4 5" id="KW-0694">RNA-binding</keyword>
<dbReference type="SUPFAM" id="SSF52540">
    <property type="entry name" value="P-loop containing nucleoside triphosphate hydrolases"/>
    <property type="match status" value="2"/>
</dbReference>
<dbReference type="AlphaFoldDB" id="A0A0N5CEZ2"/>
<name>A0A0N5CEZ2_STREA</name>